<keyword evidence="1" id="KW-0472">Membrane</keyword>
<dbReference type="Proteomes" id="UP000192726">
    <property type="component" value="Chromosome"/>
</dbReference>
<dbReference type="EMBL" id="CP020569">
    <property type="protein sequence ID" value="ARF55054.1"/>
    <property type="molecule type" value="Genomic_DNA"/>
</dbReference>
<reference evidence="2 3" key="1">
    <citation type="submission" date="2017-04" db="EMBL/GenBank/DDBJ databases">
        <title>Complete Genome Sequence of Streptomyces gilvosporeus F607, a Capable Producer of Natamycin.</title>
        <authorList>
            <person name="Zong G."/>
            <person name="Zhong C."/>
            <person name="Fu J."/>
            <person name="Qin R."/>
            <person name="Cao G."/>
        </authorList>
    </citation>
    <scope>NUCLEOTIDE SEQUENCE [LARGE SCALE GENOMIC DNA]</scope>
    <source>
        <strain evidence="2 3">F607</strain>
    </source>
</reference>
<dbReference type="KEGG" id="sgv:B1H19_13300"/>
<protein>
    <submittedName>
        <fullName evidence="2">Uncharacterized protein</fullName>
    </submittedName>
</protein>
<organism evidence="2 3">
    <name type="scientific">Streptomyces gilvosporeus</name>
    <dbReference type="NCBI Taxonomy" id="553510"/>
    <lineage>
        <taxon>Bacteria</taxon>
        <taxon>Bacillati</taxon>
        <taxon>Actinomycetota</taxon>
        <taxon>Actinomycetes</taxon>
        <taxon>Kitasatosporales</taxon>
        <taxon>Streptomycetaceae</taxon>
        <taxon>Streptomyces</taxon>
    </lineage>
</organism>
<dbReference type="AlphaFoldDB" id="A0A1V0TQ36"/>
<proteinExistence type="predicted"/>
<sequence>MLKHYYRLVYWKRRIGWALGWRSGGRGAGLRGHSRGRGRGARPIGRFAAHAWPFVMFGLLVAVVVALSALLASTQDPFGMGELGLRQPTGWVAQR</sequence>
<keyword evidence="3" id="KW-1185">Reference proteome</keyword>
<evidence type="ECO:0000313" key="3">
    <source>
        <dbReference type="Proteomes" id="UP000192726"/>
    </source>
</evidence>
<feature type="transmembrane region" description="Helical" evidence="1">
    <location>
        <begin position="47"/>
        <end position="72"/>
    </location>
</feature>
<evidence type="ECO:0000256" key="1">
    <source>
        <dbReference type="SAM" id="Phobius"/>
    </source>
</evidence>
<keyword evidence="1" id="KW-1133">Transmembrane helix</keyword>
<name>A0A1V0TQ36_9ACTN</name>
<gene>
    <name evidence="2" type="ORF">B1H19_13300</name>
</gene>
<keyword evidence="1" id="KW-0812">Transmembrane</keyword>
<evidence type="ECO:0000313" key="2">
    <source>
        <dbReference type="EMBL" id="ARF55054.1"/>
    </source>
</evidence>
<accession>A0A1V0TQ36</accession>